<dbReference type="Pfam" id="PF00034">
    <property type="entry name" value="Cytochrom_C"/>
    <property type="match status" value="2"/>
</dbReference>
<dbReference type="GO" id="GO:0042597">
    <property type="term" value="C:periplasmic space"/>
    <property type="evidence" value="ECO:0007669"/>
    <property type="project" value="UniProtKB-SubCell"/>
</dbReference>
<keyword evidence="7 9" id="KW-0408">Iron</keyword>
<evidence type="ECO:0000313" key="11">
    <source>
        <dbReference type="EMBL" id="ALO45987.1"/>
    </source>
</evidence>
<dbReference type="PROSITE" id="PS51007">
    <property type="entry name" value="CYTC"/>
    <property type="match status" value="2"/>
</dbReference>
<dbReference type="GO" id="GO:0009055">
    <property type="term" value="F:electron transfer activity"/>
    <property type="evidence" value="ECO:0007669"/>
    <property type="project" value="InterPro"/>
</dbReference>
<evidence type="ECO:0000256" key="6">
    <source>
        <dbReference type="ARBA" id="ARBA00022982"/>
    </source>
</evidence>
<evidence type="ECO:0000259" key="10">
    <source>
        <dbReference type="PROSITE" id="PS51007"/>
    </source>
</evidence>
<protein>
    <submittedName>
        <fullName evidence="11">Cytochrome c subfamily, putative</fullName>
    </submittedName>
</protein>
<feature type="binding site" description="axial binding residue" evidence="9">
    <location>
        <position position="127"/>
    </location>
    <ligand>
        <name>heme c</name>
        <dbReference type="ChEBI" id="CHEBI:61717"/>
        <label>2</label>
    </ligand>
    <ligandPart>
        <name>Fe</name>
        <dbReference type="ChEBI" id="CHEBI:18248"/>
    </ligandPart>
</feature>
<dbReference type="AlphaFoldDB" id="A0A0S2KD11"/>
<feature type="binding site" description="covalent" evidence="8">
    <location>
        <position position="26"/>
    </location>
    <ligand>
        <name>heme c</name>
        <dbReference type="ChEBI" id="CHEBI:61717"/>
        <label>1</label>
    </ligand>
</feature>
<dbReference type="PIRSF" id="PIRSF000005">
    <property type="entry name" value="Cytochrome_c4"/>
    <property type="match status" value="1"/>
</dbReference>
<dbReference type="GO" id="GO:0020037">
    <property type="term" value="F:heme binding"/>
    <property type="evidence" value="ECO:0007669"/>
    <property type="project" value="InterPro"/>
</dbReference>
<name>A0A0S2KD11_9GAMM</name>
<evidence type="ECO:0000313" key="12">
    <source>
        <dbReference type="Proteomes" id="UP000065641"/>
    </source>
</evidence>
<dbReference type="InterPro" id="IPR024167">
    <property type="entry name" value="Cytochrome_c4-like"/>
</dbReference>
<evidence type="ECO:0000256" key="5">
    <source>
        <dbReference type="ARBA" id="ARBA00022764"/>
    </source>
</evidence>
<evidence type="ECO:0000256" key="3">
    <source>
        <dbReference type="ARBA" id="ARBA00022617"/>
    </source>
</evidence>
<dbReference type="InterPro" id="IPR036909">
    <property type="entry name" value="Cyt_c-like_dom_sf"/>
</dbReference>
<gene>
    <name evidence="11" type="ORF">PS2015_1330</name>
</gene>
<accession>A0A0S2KD11</accession>
<evidence type="ECO:0000256" key="2">
    <source>
        <dbReference type="ARBA" id="ARBA00022448"/>
    </source>
</evidence>
<keyword evidence="12" id="KW-1185">Reference proteome</keyword>
<dbReference type="InterPro" id="IPR050597">
    <property type="entry name" value="Cytochrome_c_Oxidase_Subunit"/>
</dbReference>
<feature type="binding site" description="covalent" evidence="8">
    <location>
        <position position="29"/>
    </location>
    <ligand>
        <name>heme c</name>
        <dbReference type="ChEBI" id="CHEBI:61717"/>
        <label>1</label>
    </ligand>
</feature>
<keyword evidence="6" id="KW-0249">Electron transport</keyword>
<comment type="PTM">
    <text evidence="8">Binds 2 heme c groups covalently per subunit.</text>
</comment>
<dbReference type="SUPFAM" id="SSF46626">
    <property type="entry name" value="Cytochrome c"/>
    <property type="match status" value="2"/>
</dbReference>
<dbReference type="PANTHER" id="PTHR33751:SF9">
    <property type="entry name" value="CYTOCHROME C4"/>
    <property type="match status" value="1"/>
</dbReference>
<dbReference type="Gene3D" id="1.10.760.10">
    <property type="entry name" value="Cytochrome c-like domain"/>
    <property type="match status" value="2"/>
</dbReference>
<feature type="binding site" description="axial binding residue" evidence="9">
    <location>
        <position position="174"/>
    </location>
    <ligand>
        <name>heme c</name>
        <dbReference type="ChEBI" id="CHEBI:61717"/>
        <label>2</label>
    </ligand>
    <ligandPart>
        <name>Fe</name>
        <dbReference type="ChEBI" id="CHEBI:18248"/>
    </ligandPart>
</feature>
<comment type="subcellular location">
    <subcellularLocation>
        <location evidence="1">Periplasm</location>
    </subcellularLocation>
</comment>
<feature type="binding site" description="axial binding residue" evidence="9">
    <location>
        <position position="30"/>
    </location>
    <ligand>
        <name>heme c</name>
        <dbReference type="ChEBI" id="CHEBI:61717"/>
        <label>1</label>
    </ligand>
    <ligandPart>
        <name>Fe</name>
        <dbReference type="ChEBI" id="CHEBI:18248"/>
    </ligandPart>
</feature>
<evidence type="ECO:0000256" key="8">
    <source>
        <dbReference type="PIRSR" id="PIRSR000005-1"/>
    </source>
</evidence>
<evidence type="ECO:0000256" key="1">
    <source>
        <dbReference type="ARBA" id="ARBA00004418"/>
    </source>
</evidence>
<dbReference type="EMBL" id="CP013189">
    <property type="protein sequence ID" value="ALO45987.1"/>
    <property type="molecule type" value="Genomic_DNA"/>
</dbReference>
<dbReference type="InterPro" id="IPR009056">
    <property type="entry name" value="Cyt_c-like_dom"/>
</dbReference>
<keyword evidence="2" id="KW-0813">Transport</keyword>
<evidence type="ECO:0000256" key="9">
    <source>
        <dbReference type="PIRSR" id="PIRSR000005-2"/>
    </source>
</evidence>
<feature type="binding site" description="covalent" evidence="8">
    <location>
        <position position="123"/>
    </location>
    <ligand>
        <name>heme c</name>
        <dbReference type="ChEBI" id="CHEBI:61717"/>
        <label>2</label>
    </ligand>
</feature>
<sequence>MAVGTVLCTTAQAATVDGVEVSDRFCLTCHGTDGQGNEGIDAPRLAGMERWYLKRQLELFRDGLRGTHPQDIPGQEMQPMAVILTDESIEDILDWVATWEYKPAEITITDGNPDRGQTLYQPCAACHGPNAEGNQAMNAPALAGQNDWYLMNQLINFKEGYRGDDSRDQYGSQMRMMAQTIPDRQAMKDIVSYINTLGR</sequence>
<feature type="domain" description="Cytochrome c" evidence="10">
    <location>
        <begin position="111"/>
        <end position="198"/>
    </location>
</feature>
<feature type="domain" description="Cytochrome c" evidence="10">
    <location>
        <begin position="13"/>
        <end position="100"/>
    </location>
</feature>
<evidence type="ECO:0000256" key="4">
    <source>
        <dbReference type="ARBA" id="ARBA00022723"/>
    </source>
</evidence>
<dbReference type="STRING" id="1249552.PS2015_1330"/>
<keyword evidence="4 9" id="KW-0479">Metal-binding</keyword>
<keyword evidence="3 8" id="KW-0349">Heme</keyword>
<keyword evidence="5" id="KW-0574">Periplasm</keyword>
<evidence type="ECO:0000256" key="7">
    <source>
        <dbReference type="ARBA" id="ARBA00023004"/>
    </source>
</evidence>
<dbReference type="KEGG" id="pspi:PS2015_1330"/>
<feature type="binding site" description="covalent" evidence="8">
    <location>
        <position position="126"/>
    </location>
    <ligand>
        <name>heme c</name>
        <dbReference type="ChEBI" id="CHEBI:61717"/>
        <label>2</label>
    </ligand>
</feature>
<dbReference type="Proteomes" id="UP000065641">
    <property type="component" value="Chromosome"/>
</dbReference>
<dbReference type="GO" id="GO:0005506">
    <property type="term" value="F:iron ion binding"/>
    <property type="evidence" value="ECO:0007669"/>
    <property type="project" value="InterPro"/>
</dbReference>
<reference evidence="11 12" key="1">
    <citation type="submission" date="2015-11" db="EMBL/GenBank/DDBJ databases">
        <authorList>
            <person name="Zhang Y."/>
            <person name="Guo Z."/>
        </authorList>
    </citation>
    <scope>NUCLEOTIDE SEQUENCE [LARGE SCALE GENOMIC DNA]</scope>
    <source>
        <strain evidence="11 12">KCTC 32221</strain>
    </source>
</reference>
<dbReference type="PANTHER" id="PTHR33751">
    <property type="entry name" value="CBB3-TYPE CYTOCHROME C OXIDASE SUBUNIT FIXP"/>
    <property type="match status" value="1"/>
</dbReference>
<feature type="binding site" description="axial binding residue" evidence="9">
    <location>
        <position position="77"/>
    </location>
    <ligand>
        <name>heme c</name>
        <dbReference type="ChEBI" id="CHEBI:61717"/>
        <label>1</label>
    </ligand>
    <ligandPart>
        <name>Fe</name>
        <dbReference type="ChEBI" id="CHEBI:18248"/>
    </ligandPart>
</feature>
<organism evidence="11 12">
    <name type="scientific">Pseudohongiella spirulinae</name>
    <dbReference type="NCBI Taxonomy" id="1249552"/>
    <lineage>
        <taxon>Bacteria</taxon>
        <taxon>Pseudomonadati</taxon>
        <taxon>Pseudomonadota</taxon>
        <taxon>Gammaproteobacteria</taxon>
        <taxon>Pseudomonadales</taxon>
        <taxon>Pseudohongiellaceae</taxon>
        <taxon>Pseudohongiella</taxon>
    </lineage>
</organism>
<proteinExistence type="predicted"/>